<comment type="caution">
    <text evidence="2">The sequence shown here is derived from an EMBL/GenBank/DDBJ whole genome shotgun (WGS) entry which is preliminary data.</text>
</comment>
<evidence type="ECO:0000313" key="2">
    <source>
        <dbReference type="EMBL" id="EHK17411.1"/>
    </source>
</evidence>
<proteinExistence type="predicted"/>
<dbReference type="OrthoDB" id="4062651at2759"/>
<dbReference type="EMBL" id="ABDF02000088">
    <property type="protein sequence ID" value="EHK17411.1"/>
    <property type="molecule type" value="Genomic_DNA"/>
</dbReference>
<dbReference type="GO" id="GO:0004674">
    <property type="term" value="F:protein serine/threonine kinase activity"/>
    <property type="evidence" value="ECO:0007669"/>
    <property type="project" value="TreeGrafter"/>
</dbReference>
<dbReference type="AlphaFoldDB" id="G9N6R0"/>
<evidence type="ECO:0000259" key="1">
    <source>
        <dbReference type="PROSITE" id="PS50011"/>
    </source>
</evidence>
<reference evidence="2 3" key="1">
    <citation type="journal article" date="2011" name="Genome Biol.">
        <title>Comparative genome sequence analysis underscores mycoparasitism as the ancestral life style of Trichoderma.</title>
        <authorList>
            <person name="Kubicek C.P."/>
            <person name="Herrera-Estrella A."/>
            <person name="Seidl-Seiboth V."/>
            <person name="Martinez D.A."/>
            <person name="Druzhinina I.S."/>
            <person name="Thon M."/>
            <person name="Zeilinger S."/>
            <person name="Casas-Flores S."/>
            <person name="Horwitz B.A."/>
            <person name="Mukherjee P.K."/>
            <person name="Mukherjee M."/>
            <person name="Kredics L."/>
            <person name="Alcaraz L.D."/>
            <person name="Aerts A."/>
            <person name="Antal Z."/>
            <person name="Atanasova L."/>
            <person name="Cervantes-Badillo M.G."/>
            <person name="Challacombe J."/>
            <person name="Chertkov O."/>
            <person name="McCluskey K."/>
            <person name="Coulpier F."/>
            <person name="Deshpande N."/>
            <person name="von Doehren H."/>
            <person name="Ebbole D.J."/>
            <person name="Esquivel-Naranjo E.U."/>
            <person name="Fekete E."/>
            <person name="Flipphi M."/>
            <person name="Glaser F."/>
            <person name="Gomez-Rodriguez E.Y."/>
            <person name="Gruber S."/>
            <person name="Han C."/>
            <person name="Henrissat B."/>
            <person name="Hermosa R."/>
            <person name="Hernandez-Onate M."/>
            <person name="Karaffa L."/>
            <person name="Kosti I."/>
            <person name="Le Crom S."/>
            <person name="Lindquist E."/>
            <person name="Lucas S."/>
            <person name="Luebeck M."/>
            <person name="Luebeck P.S."/>
            <person name="Margeot A."/>
            <person name="Metz B."/>
            <person name="Misra M."/>
            <person name="Nevalainen H."/>
            <person name="Omann M."/>
            <person name="Packer N."/>
            <person name="Perrone G."/>
            <person name="Uresti-Rivera E.E."/>
            <person name="Salamov A."/>
            <person name="Schmoll M."/>
            <person name="Seiboth B."/>
            <person name="Shapiro H."/>
            <person name="Sukno S."/>
            <person name="Tamayo-Ramos J.A."/>
            <person name="Tisch D."/>
            <person name="Wiest A."/>
            <person name="Wilkinson H.H."/>
            <person name="Zhang M."/>
            <person name="Coutinho P.M."/>
            <person name="Kenerley C.M."/>
            <person name="Monte E."/>
            <person name="Baker S.E."/>
            <person name="Grigoriev I.V."/>
        </authorList>
    </citation>
    <scope>NUCLEOTIDE SEQUENCE [LARGE SCALE GENOMIC DNA]</scope>
    <source>
        <strain evidence="3">Gv29-8 / FGSC 10586</strain>
    </source>
</reference>
<dbReference type="Proteomes" id="UP000007115">
    <property type="component" value="Unassembled WGS sequence"/>
</dbReference>
<dbReference type="GO" id="GO:0005737">
    <property type="term" value="C:cytoplasm"/>
    <property type="evidence" value="ECO:0007669"/>
    <property type="project" value="TreeGrafter"/>
</dbReference>
<dbReference type="PANTHER" id="PTHR24361:SF613">
    <property type="entry name" value="NUCLEAR RECEPTOR-BINDING PROTEIN-RELATED"/>
    <property type="match status" value="1"/>
</dbReference>
<dbReference type="InterPro" id="IPR011009">
    <property type="entry name" value="Kinase-like_dom_sf"/>
</dbReference>
<feature type="domain" description="Protein kinase" evidence="1">
    <location>
        <begin position="12"/>
        <end position="388"/>
    </location>
</feature>
<keyword evidence="3" id="KW-1185">Reference proteome</keyword>
<dbReference type="VEuPathDB" id="FungiDB:TRIVIDRAFT_66332"/>
<dbReference type="HOGENOM" id="CLU_033273_0_0_1"/>
<dbReference type="RefSeq" id="XP_013951614.1">
    <property type="nucleotide sequence ID" value="XM_014096139.1"/>
</dbReference>
<evidence type="ECO:0000313" key="3">
    <source>
        <dbReference type="Proteomes" id="UP000007115"/>
    </source>
</evidence>
<dbReference type="GO" id="GO:0006974">
    <property type="term" value="P:DNA damage response"/>
    <property type="evidence" value="ECO:0007669"/>
    <property type="project" value="TreeGrafter"/>
</dbReference>
<accession>G9N6R0</accession>
<name>G9N6R0_HYPVG</name>
<dbReference type="PANTHER" id="PTHR24361">
    <property type="entry name" value="MITOGEN-ACTIVATED KINASE KINASE KINASE"/>
    <property type="match status" value="1"/>
</dbReference>
<protein>
    <recommendedName>
        <fullName evidence="1">Protein kinase domain-containing protein</fullName>
    </recommendedName>
</protein>
<dbReference type="Gene3D" id="1.10.510.10">
    <property type="entry name" value="Transferase(Phosphotransferase) domain 1"/>
    <property type="match status" value="1"/>
</dbReference>
<dbReference type="PROSITE" id="PS50011">
    <property type="entry name" value="PROTEIN_KINASE_DOM"/>
    <property type="match status" value="1"/>
</dbReference>
<sequence>MASNDAPSTPEFELPYQTEQGVWFATKKNDYGSPKYIAQPFGILDGSNLEDTHAAKTQETATASAAFYDLMKNLNQGPTVTQIFNHENIISIAGHIKTHPILSIVSAAEDSQLSNSREYIVLDYCDAGNLSALFQNTPCTSPDFYLPESLCWHVLTSLLNAITYLHDGKRLFLDTMAPRGRERQWLSVDQDWNPILHRAIEPRNIFFQHPRGSETYGLCKLGNFEHAAVTNHVILPGDGADAVNGDAEISRAMAPHRGFESLDITRHKLHKGAEANTTNNRPYTVADELFSVGAVIFTMMTGREFPFYCKPAMARYSRGLRQVVADLLALYPSNETKITKVLPLTKLVMEHYRDWKNGTDEGKWYKDIEDDMTVRYEAEMGKRAREWR</sequence>
<dbReference type="STRING" id="413071.G9N6R0"/>
<dbReference type="InterPro" id="IPR053235">
    <property type="entry name" value="Ser_Thr_kinase"/>
</dbReference>
<gene>
    <name evidence="2" type="ORF">TRIVIDRAFT_66332</name>
</gene>
<dbReference type="OMA" id="ETYGQCK"/>
<dbReference type="SUPFAM" id="SSF56112">
    <property type="entry name" value="Protein kinase-like (PK-like)"/>
    <property type="match status" value="1"/>
</dbReference>
<organism evidence="2 3">
    <name type="scientific">Hypocrea virens (strain Gv29-8 / FGSC 10586)</name>
    <name type="common">Gliocladium virens</name>
    <name type="synonym">Trichoderma virens</name>
    <dbReference type="NCBI Taxonomy" id="413071"/>
    <lineage>
        <taxon>Eukaryota</taxon>
        <taxon>Fungi</taxon>
        <taxon>Dikarya</taxon>
        <taxon>Ascomycota</taxon>
        <taxon>Pezizomycotina</taxon>
        <taxon>Sordariomycetes</taxon>
        <taxon>Hypocreomycetidae</taxon>
        <taxon>Hypocreales</taxon>
        <taxon>Hypocreaceae</taxon>
        <taxon>Trichoderma</taxon>
    </lineage>
</organism>
<dbReference type="GeneID" id="25796827"/>
<dbReference type="GO" id="GO:0005524">
    <property type="term" value="F:ATP binding"/>
    <property type="evidence" value="ECO:0007669"/>
    <property type="project" value="InterPro"/>
</dbReference>
<dbReference type="eggNOG" id="ENOG502SRF0">
    <property type="taxonomic scope" value="Eukaryota"/>
</dbReference>
<dbReference type="InterPro" id="IPR000719">
    <property type="entry name" value="Prot_kinase_dom"/>
</dbReference>
<dbReference type="InParanoid" id="G9N6R0"/>